<dbReference type="CDD" id="cd11528">
    <property type="entry name" value="NTP-PPase_MazG_Nterm"/>
    <property type="match status" value="1"/>
</dbReference>
<dbReference type="InterPro" id="IPR014777">
    <property type="entry name" value="4pyrrole_Mease_sub1"/>
</dbReference>
<feature type="domain" description="NTP pyrophosphohydrolase MazG-like" evidence="2">
    <location>
        <begin position="254"/>
        <end position="327"/>
    </location>
</feature>
<dbReference type="InterPro" id="IPR000878">
    <property type="entry name" value="4pyrrol_Mease"/>
</dbReference>
<organism evidence="3 4">
    <name type="scientific">Corticicoccus populi</name>
    <dbReference type="NCBI Taxonomy" id="1812821"/>
    <lineage>
        <taxon>Bacteria</taxon>
        <taxon>Bacillati</taxon>
        <taxon>Bacillota</taxon>
        <taxon>Bacilli</taxon>
        <taxon>Bacillales</taxon>
        <taxon>Staphylococcaceae</taxon>
        <taxon>Corticicoccus</taxon>
    </lineage>
</organism>
<dbReference type="Proteomes" id="UP001597519">
    <property type="component" value="Unassembled WGS sequence"/>
</dbReference>
<dbReference type="CDD" id="cd11723">
    <property type="entry name" value="YabN_N_like"/>
    <property type="match status" value="1"/>
</dbReference>
<evidence type="ECO:0000313" key="4">
    <source>
        <dbReference type="Proteomes" id="UP001597519"/>
    </source>
</evidence>
<evidence type="ECO:0000259" key="1">
    <source>
        <dbReference type="Pfam" id="PF00590"/>
    </source>
</evidence>
<dbReference type="InterPro" id="IPR004518">
    <property type="entry name" value="MazG-like_dom"/>
</dbReference>
<dbReference type="EMBL" id="JBHUOQ010000007">
    <property type="protein sequence ID" value="MFD2831616.1"/>
    <property type="molecule type" value="Genomic_DNA"/>
</dbReference>
<dbReference type="Gene3D" id="3.40.1010.10">
    <property type="entry name" value="Cobalt-precorrin-4 Transmethylase, Domain 1"/>
    <property type="match status" value="1"/>
</dbReference>
<dbReference type="InterPro" id="IPR011551">
    <property type="entry name" value="NTP_PyrPHydrolase_MazG"/>
</dbReference>
<feature type="domain" description="Tetrapyrrole methylase" evidence="1">
    <location>
        <begin position="4"/>
        <end position="205"/>
    </location>
</feature>
<protein>
    <submittedName>
        <fullName evidence="3">MazG nucleotide pyrophosphohydrolase domain-containing protein</fullName>
    </submittedName>
</protein>
<dbReference type="SUPFAM" id="SSF101386">
    <property type="entry name" value="all-alpha NTP pyrophosphatases"/>
    <property type="match status" value="1"/>
</dbReference>
<dbReference type="Pfam" id="PF03819">
    <property type="entry name" value="MazG"/>
    <property type="match status" value="1"/>
</dbReference>
<dbReference type="Pfam" id="PF00590">
    <property type="entry name" value="TP_methylase"/>
    <property type="match status" value="1"/>
</dbReference>
<gene>
    <name evidence="3" type="ORF">ACFSX4_14165</name>
</gene>
<dbReference type="SUPFAM" id="SSF53790">
    <property type="entry name" value="Tetrapyrrole methylase"/>
    <property type="match status" value="1"/>
</dbReference>
<dbReference type="PANTHER" id="PTHR30522:SF0">
    <property type="entry name" value="NUCLEOSIDE TRIPHOSPHATE PYROPHOSPHOHYDROLASE"/>
    <property type="match status" value="1"/>
</dbReference>
<proteinExistence type="predicted"/>
<dbReference type="PANTHER" id="PTHR30522">
    <property type="entry name" value="NUCLEOSIDE TRIPHOSPHATE PYROPHOSPHOHYDROLASE"/>
    <property type="match status" value="1"/>
</dbReference>
<dbReference type="InterPro" id="IPR035996">
    <property type="entry name" value="4pyrrol_Methylase_sf"/>
</dbReference>
<accession>A0ABW5WXR0</accession>
<keyword evidence="4" id="KW-1185">Reference proteome</keyword>
<comment type="caution">
    <text evidence="3">The sequence shown here is derived from an EMBL/GenBank/DDBJ whole genome shotgun (WGS) entry which is preliminary data.</text>
</comment>
<evidence type="ECO:0000313" key="3">
    <source>
        <dbReference type="EMBL" id="MFD2831616.1"/>
    </source>
</evidence>
<evidence type="ECO:0000259" key="2">
    <source>
        <dbReference type="Pfam" id="PF03819"/>
    </source>
</evidence>
<dbReference type="RefSeq" id="WP_377775947.1">
    <property type="nucleotide sequence ID" value="NZ_JBHUOQ010000007.1"/>
</dbReference>
<dbReference type="InterPro" id="IPR035013">
    <property type="entry name" value="YabN_N"/>
</dbReference>
<name>A0ABW5WXR0_9STAP</name>
<dbReference type="Gene3D" id="1.10.287.1080">
    <property type="entry name" value="MazG-like"/>
    <property type="match status" value="1"/>
</dbReference>
<sequence length="390" mass="44550">MHTINIIGLGSSDIDNMPLGVWRFLTECDTLYMRTMDHPAVQALETEGLNITSFDDVYEESDTFSETYKKIVDVLMTEVRNKDVNYVVPGHPLFYETTTELLLEKEQAGEVKVNLIGGGSFIDVVINALKVPVNEGFQLLDATLLEYSDLNHHQHTLITQVYDQISLSEAKLTLLELYPADTKVKLADSAGSADEKIYEMPLHELDHLNIVSNRLTLYIPKVADEGLDHRNIHHMTALFDRLVGEDGCPWDKVQTHQSIEKNLIEETYEVIEAIEREDDDAVVEELGDILLQVALHSAIANKDGYFDFYDVLKSLNDKIVRRHPHVFGDAEVNDMDDLSRVWKAAKASEGKKEKVKYEKEYGEKVLKWMHETIHHQVPLSELTEEKREKE</sequence>
<reference evidence="4" key="1">
    <citation type="journal article" date="2019" name="Int. J. Syst. Evol. Microbiol.">
        <title>The Global Catalogue of Microorganisms (GCM) 10K type strain sequencing project: providing services to taxonomists for standard genome sequencing and annotation.</title>
        <authorList>
            <consortium name="The Broad Institute Genomics Platform"/>
            <consortium name="The Broad Institute Genome Sequencing Center for Infectious Disease"/>
            <person name="Wu L."/>
            <person name="Ma J."/>
        </authorList>
    </citation>
    <scope>NUCLEOTIDE SEQUENCE [LARGE SCALE GENOMIC DNA]</scope>
    <source>
        <strain evidence="4">KCTC 33575</strain>
    </source>
</reference>
<dbReference type="InterPro" id="IPR048015">
    <property type="entry name" value="NTP-PPase_MazG-like_N"/>
</dbReference>